<keyword evidence="3" id="KW-1185">Reference proteome</keyword>
<evidence type="ECO:0000256" key="1">
    <source>
        <dbReference type="SAM" id="MobiDB-lite"/>
    </source>
</evidence>
<accession>A0AAN8SQ87</accession>
<gene>
    <name evidence="2" type="ORF">RDI58_032801</name>
</gene>
<comment type="caution">
    <text evidence="2">The sequence shown here is derived from an EMBL/GenBank/DDBJ whole genome shotgun (WGS) entry which is preliminary data.</text>
</comment>
<dbReference type="Proteomes" id="UP001371456">
    <property type="component" value="Unassembled WGS sequence"/>
</dbReference>
<evidence type="ECO:0000313" key="2">
    <source>
        <dbReference type="EMBL" id="KAK6769941.1"/>
    </source>
</evidence>
<name>A0AAN8SQ87_SOLBU</name>
<dbReference type="AlphaFoldDB" id="A0AAN8SQ87"/>
<feature type="region of interest" description="Disordered" evidence="1">
    <location>
        <begin position="187"/>
        <end position="213"/>
    </location>
</feature>
<evidence type="ECO:0000313" key="3">
    <source>
        <dbReference type="Proteomes" id="UP001371456"/>
    </source>
</evidence>
<reference evidence="2 3" key="1">
    <citation type="submission" date="2024-02" db="EMBL/GenBank/DDBJ databases">
        <title>de novo genome assembly of Solanum bulbocastanum strain 11H21.</title>
        <authorList>
            <person name="Hosaka A.J."/>
        </authorList>
    </citation>
    <scope>NUCLEOTIDE SEQUENCE [LARGE SCALE GENOMIC DNA]</scope>
    <source>
        <tissue evidence="2">Young leaves</tissue>
    </source>
</reference>
<dbReference type="EMBL" id="JBANQN010000646">
    <property type="protein sequence ID" value="KAK6769941.1"/>
    <property type="molecule type" value="Genomic_DNA"/>
</dbReference>
<protein>
    <submittedName>
        <fullName evidence="2">Uncharacterized protein</fullName>
    </submittedName>
</protein>
<sequence length="213" mass="23833">MQRCSFEAGVRNCPPHHPEEQWLCCFARLQRETPKVPTLNRKKEQSTICLTHAPGIPRHRERVRANLLLEGKLAKSIERACYALALLPSAKLRREKKQPLFPAGIEVSRAGEGDAFLANKKFHFEFRTSTSCCSWCFTISIGNERRSGGTRGTTYWITPVRHEAADAESAPMPLAMPCLVPLPRHGGGSVARHEHRAKGRLSNSSEPPYLIPT</sequence>
<organism evidence="2 3">
    <name type="scientific">Solanum bulbocastanum</name>
    <name type="common">Wild potato</name>
    <dbReference type="NCBI Taxonomy" id="147425"/>
    <lineage>
        <taxon>Eukaryota</taxon>
        <taxon>Viridiplantae</taxon>
        <taxon>Streptophyta</taxon>
        <taxon>Embryophyta</taxon>
        <taxon>Tracheophyta</taxon>
        <taxon>Spermatophyta</taxon>
        <taxon>Magnoliopsida</taxon>
        <taxon>eudicotyledons</taxon>
        <taxon>Gunneridae</taxon>
        <taxon>Pentapetalae</taxon>
        <taxon>asterids</taxon>
        <taxon>lamiids</taxon>
        <taxon>Solanales</taxon>
        <taxon>Solanaceae</taxon>
        <taxon>Solanoideae</taxon>
        <taxon>Solaneae</taxon>
        <taxon>Solanum</taxon>
    </lineage>
</organism>
<proteinExistence type="predicted"/>